<reference evidence="2" key="1">
    <citation type="journal article" date="2007" name="Science">
        <title>Evolutionary and biomedical insights from the rhesus macaque genome.</title>
        <authorList>
            <person name="Gibbs R.A."/>
            <person name="Rogers J."/>
            <person name="Katze M.G."/>
            <person name="Bumgarner R."/>
            <person name="Weinstock G.M."/>
            <person name="Mardis E.R."/>
            <person name="Remington K.A."/>
            <person name="Strausberg R.L."/>
            <person name="Venter J.C."/>
            <person name="Wilson R.K."/>
            <person name="Batzer M.A."/>
            <person name="Bustamante C.D."/>
            <person name="Eichler E.E."/>
            <person name="Hahn M.W."/>
            <person name="Hardison R.C."/>
            <person name="Makova K.D."/>
            <person name="Miller W."/>
            <person name="Milosavljevic A."/>
            <person name="Palermo R.E."/>
            <person name="Siepel A."/>
            <person name="Sikela J.M."/>
            <person name="Attaway T."/>
            <person name="Bell S."/>
            <person name="Bernard K.E."/>
            <person name="Buhay C.J."/>
            <person name="Chandrabose M.N."/>
            <person name="Dao M."/>
            <person name="Davis C."/>
            <person name="Delehaunty K.D."/>
            <person name="Ding Y."/>
            <person name="Dinh H.H."/>
            <person name="Dugan-Rocha S."/>
            <person name="Fulton L.A."/>
            <person name="Gabisi R.A."/>
            <person name="Garner T.T."/>
            <person name="Godfrey J."/>
            <person name="Hawes A.C."/>
            <person name="Hernandez J."/>
            <person name="Hines S."/>
            <person name="Holder M."/>
            <person name="Hume J."/>
            <person name="Jhangiani S.N."/>
            <person name="Joshi V."/>
            <person name="Khan Z.M."/>
            <person name="Kirkness E.F."/>
            <person name="Cree A."/>
            <person name="Fowler R.G."/>
            <person name="Lee S."/>
            <person name="Lewis L.R."/>
            <person name="Li Z."/>
            <person name="Liu Y.-S."/>
            <person name="Moore S.M."/>
            <person name="Muzny D."/>
            <person name="Nazareth L.V."/>
            <person name="Ngo D.N."/>
            <person name="Okwuonu G.O."/>
            <person name="Pai G."/>
            <person name="Parker D."/>
            <person name="Paul H.A."/>
            <person name="Pfannkoch C."/>
            <person name="Pohl C.S."/>
            <person name="Rogers Y.-H.C."/>
            <person name="Ruiz S.J."/>
            <person name="Sabo A."/>
            <person name="Santibanez J."/>
            <person name="Schneider B.W."/>
            <person name="Smith S.M."/>
            <person name="Sodergren E."/>
            <person name="Svatek A.F."/>
            <person name="Utterback T.R."/>
            <person name="Vattathil S."/>
            <person name="Warren W."/>
            <person name="White C.S."/>
            <person name="Chinwalla A.T."/>
            <person name="Feng Y."/>
            <person name="Halpern A.L."/>
            <person name="Hillier L.W."/>
            <person name="Huang X."/>
            <person name="Minx P."/>
            <person name="Nelson J.O."/>
            <person name="Pepin K.H."/>
            <person name="Qin X."/>
            <person name="Sutton G.G."/>
            <person name="Venter E."/>
            <person name="Walenz B.P."/>
            <person name="Wallis J.W."/>
            <person name="Worley K.C."/>
            <person name="Yang S.-P."/>
            <person name="Jones S.M."/>
            <person name="Marra M.A."/>
            <person name="Rocchi M."/>
            <person name="Schein J.E."/>
            <person name="Baertsch R."/>
            <person name="Clarke L."/>
            <person name="Csuros M."/>
            <person name="Glasscock J."/>
            <person name="Harris R.A."/>
            <person name="Havlak P."/>
            <person name="Jackson A.R."/>
            <person name="Jiang H."/>
            <person name="Liu Y."/>
            <person name="Messina D.N."/>
            <person name="Shen Y."/>
            <person name="Song H.X.-Z."/>
            <person name="Wylie T."/>
            <person name="Zhang L."/>
            <person name="Birney E."/>
            <person name="Han K."/>
            <person name="Konkel M.K."/>
            <person name="Lee J."/>
            <person name="Smit A.F.A."/>
            <person name="Ullmer B."/>
            <person name="Wang H."/>
            <person name="Xing J."/>
            <person name="Burhans R."/>
            <person name="Cheng Z."/>
            <person name="Karro J.E."/>
            <person name="Ma J."/>
            <person name="Raney B."/>
            <person name="She X."/>
            <person name="Cox M.J."/>
            <person name="Demuth J.P."/>
            <person name="Dumas L.J."/>
            <person name="Han S.-G."/>
            <person name="Hopkins J."/>
            <person name="Karimpour-Fard A."/>
            <person name="Kim Y.H."/>
            <person name="Pollack J.R."/>
            <person name="Vinar T."/>
            <person name="Addo-Quaye C."/>
            <person name="Degenhardt J."/>
            <person name="Denby A."/>
            <person name="Hubisz M.J."/>
            <person name="Indap A."/>
            <person name="Kosiol C."/>
            <person name="Lahn B.T."/>
            <person name="Lawson H.A."/>
            <person name="Marklein A."/>
            <person name="Nielsen R."/>
            <person name="Vallender E.J."/>
            <person name="Clark A.G."/>
            <person name="Ferguson B."/>
            <person name="Hernandez R.D."/>
            <person name="Hirani K."/>
            <person name="Kehrer-Sawatzki H."/>
            <person name="Kolb J."/>
            <person name="Patil S."/>
            <person name="Pu L.-L."/>
            <person name="Ren Y."/>
            <person name="Smith D.G."/>
            <person name="Wheeler D.A."/>
            <person name="Schenck I."/>
            <person name="Ball E.V."/>
            <person name="Chen R."/>
            <person name="Cooper D.N."/>
            <person name="Giardine B."/>
            <person name="Hsu F."/>
            <person name="Kent W.J."/>
            <person name="Lesk A."/>
            <person name="Nelson D.L."/>
            <person name="O'brien W.E."/>
            <person name="Pruefer K."/>
            <person name="Stenson P.D."/>
            <person name="Wallace J.C."/>
            <person name="Ke H."/>
            <person name="Liu X.-M."/>
            <person name="Wang P."/>
            <person name="Xiang A.P."/>
            <person name="Yang F."/>
            <person name="Barber G.P."/>
            <person name="Haussler D."/>
            <person name="Karolchik D."/>
            <person name="Kern A.D."/>
            <person name="Kuhn R.M."/>
            <person name="Smith K.E."/>
            <person name="Zwieg A.S."/>
        </authorList>
    </citation>
    <scope>NUCLEOTIDE SEQUENCE [LARGE SCALE GENOMIC DNA]</scope>
    <source>
        <strain evidence="2">17573</strain>
    </source>
</reference>
<dbReference type="VEuPathDB" id="HostDB:ENSMMUG00000050355"/>
<dbReference type="GeneTree" id="ENSGT00980000202117"/>
<dbReference type="AlphaFoldDB" id="A0A5F8ASZ0"/>
<organism evidence="1 2">
    <name type="scientific">Macaca mulatta</name>
    <name type="common">Rhesus macaque</name>
    <dbReference type="NCBI Taxonomy" id="9544"/>
    <lineage>
        <taxon>Eukaryota</taxon>
        <taxon>Metazoa</taxon>
        <taxon>Chordata</taxon>
        <taxon>Craniata</taxon>
        <taxon>Vertebrata</taxon>
        <taxon>Euteleostomi</taxon>
        <taxon>Mammalia</taxon>
        <taxon>Eutheria</taxon>
        <taxon>Euarchontoglires</taxon>
        <taxon>Primates</taxon>
        <taxon>Haplorrhini</taxon>
        <taxon>Catarrhini</taxon>
        <taxon>Cercopithecidae</taxon>
        <taxon>Cercopithecinae</taxon>
        <taxon>Macaca</taxon>
    </lineage>
</organism>
<reference evidence="1" key="4">
    <citation type="submission" date="2025-09" db="UniProtKB">
        <authorList>
            <consortium name="Ensembl"/>
        </authorList>
    </citation>
    <scope>IDENTIFICATION</scope>
    <source>
        <strain evidence="1">17573</strain>
    </source>
</reference>
<reference evidence="1" key="3">
    <citation type="submission" date="2025-08" db="UniProtKB">
        <authorList>
            <consortium name="Ensembl"/>
        </authorList>
    </citation>
    <scope>IDENTIFICATION</scope>
    <source>
        <strain evidence="1">17573</strain>
    </source>
</reference>
<dbReference type="InParanoid" id="A0A5F8ASZ0"/>
<name>A0A5F8ASZ0_MACMU</name>
<protein>
    <submittedName>
        <fullName evidence="1">Uncharacterized protein</fullName>
    </submittedName>
</protein>
<sequence>MWKNLELPRDLLNGFNQNADSDTDNEIQAEVFSNRDEELIGKRSESHSCYALPKRLIAFCLCPRDLWNLELHRDDLGYLVGEIFKQQSIEEVTWLFLKAYFHMCEPRNGLKLELICKREAEHKSLENLKTDNLV</sequence>
<evidence type="ECO:0000313" key="2">
    <source>
        <dbReference type="Proteomes" id="UP000006718"/>
    </source>
</evidence>
<proteinExistence type="predicted"/>
<keyword evidence="2" id="KW-1185">Reference proteome</keyword>
<reference evidence="1" key="2">
    <citation type="submission" date="2019-01" db="EMBL/GenBank/DDBJ databases">
        <authorList>
            <person name="Graves T."/>
            <person name="Eichler E.E."/>
            <person name="Wilson R.K."/>
        </authorList>
    </citation>
    <scope>NUCLEOTIDE SEQUENCE [LARGE SCALE GENOMIC DNA]</scope>
    <source>
        <strain evidence="1">17573</strain>
    </source>
</reference>
<dbReference type="Proteomes" id="UP000006718">
    <property type="component" value="Chromosome 11"/>
</dbReference>
<dbReference type="Ensembl" id="ENSMMUT00000087733.1">
    <property type="protein sequence ID" value="ENSMMUP00000080198.1"/>
    <property type="gene ID" value="ENSMMUG00000050355.1"/>
</dbReference>
<accession>A0A5F8ASZ0</accession>
<evidence type="ECO:0000313" key="1">
    <source>
        <dbReference type="Ensembl" id="ENSMMUP00000080198.1"/>
    </source>
</evidence>